<evidence type="ECO:0000256" key="1">
    <source>
        <dbReference type="ARBA" id="ARBA00012452"/>
    </source>
</evidence>
<dbReference type="InterPro" id="IPR004045">
    <property type="entry name" value="Glutathione_S-Trfase_N"/>
</dbReference>
<dbReference type="OrthoDB" id="4951845at2759"/>
<dbReference type="Proteomes" id="UP000224567">
    <property type="component" value="Unassembled WGS sequence"/>
</dbReference>
<dbReference type="InterPro" id="IPR008480">
    <property type="entry name" value="DUF761_pln"/>
</dbReference>
<dbReference type="InterPro" id="IPR036282">
    <property type="entry name" value="Glutathione-S-Trfase_C_sf"/>
</dbReference>
<evidence type="ECO:0000313" key="9">
    <source>
        <dbReference type="Proteomes" id="UP000224567"/>
    </source>
</evidence>
<dbReference type="PANTHER" id="PTHR44328:SF16">
    <property type="entry name" value="PROTEIN IN2-1 HOMOLOG B"/>
    <property type="match status" value="1"/>
</dbReference>
<comment type="similarity">
    <text evidence="4">Belongs to the GST superfamily. Lambda family.</text>
</comment>
<evidence type="ECO:0000256" key="2">
    <source>
        <dbReference type="ARBA" id="ARBA00022575"/>
    </source>
</evidence>
<dbReference type="SFLD" id="SFLDG00358">
    <property type="entry name" value="Main_(cytGST)"/>
    <property type="match status" value="1"/>
</dbReference>
<dbReference type="Pfam" id="PF13417">
    <property type="entry name" value="GST_N_3"/>
    <property type="match status" value="1"/>
</dbReference>
<sequence>MIITILITSTFRNNNNNNSDKKQQEGEDQLPRTPSLLQRVRSVNFSFPDPFNSPLTTHHHTISSPSLFQRIPTPFPSLDEQPAAEPDEEDLKCHVTRSQSATPMMMKEEEVETVVHRKKKINKSIGDEEDAVDKKADDFINKFREQLKMQRVHSILKNVQEVLPPSLDSTSQPPSLFDGTTRLYINYQCPYAQRAWITRNFKGLQDKIELVPIDLQNRPAWYKEKVYPPNKVPSLEHNNKVIGESLDLIKYIDSNFEGPSLLPDDPEKRKFAEELIAYSDTFVPEVYGSFKKDVQTLAGAQFDYLEKALHKFDDGPFFLGQFSQVDIAYAPFIERFQIFLQEVFNNNITSGRPKLAKWIEEVNKLDGYKQTKVLDPKRLVEYYKNRFLEEEEERSEKWKDFLDNQEKSSQPHASEKLDAQTVDFEVKNEQQTVPVHVSQEEGDGSAGKNPVSDTKTESDLTRKLLAYLPAKSCQAYTWAEIRASLSLIDHLMSFRVKTTPKTKVELSTGVHNHLATIKEREEPEEENGEESSDNEELGDRTNTSVGSGVTPELSFPWKELEFLVHGGVPRDLRGEVWQAFVGVRARRLERYYFDLLDPESDTGDGQERDGSSLAEENKQRSKESVHVPEKLRKQIEKDLPRTFPGHPALDEKGRNSLRRLLIAYARHNPDVGYCQVRQFCSKYSFTISYVSAIWLFSNHDFRAEEIDEDVSMRIGSGWMKWRLASGVLCDKKAPLKLKG</sequence>
<dbReference type="SFLD" id="SFLDS00019">
    <property type="entry name" value="Glutathione_Transferase_(cytos"/>
    <property type="match status" value="1"/>
</dbReference>
<dbReference type="GO" id="GO:0004364">
    <property type="term" value="F:glutathione transferase activity"/>
    <property type="evidence" value="ECO:0007669"/>
    <property type="project" value="UniProtKB-EC"/>
</dbReference>
<accession>A0A2G2VZH4</accession>
<keyword evidence="2" id="KW-0216">Detoxification</keyword>
<protein>
    <recommendedName>
        <fullName evidence="1">glutathione transferase</fullName>
        <ecNumber evidence="1">2.5.1.18</ecNumber>
    </recommendedName>
</protein>
<dbReference type="STRING" id="33114.A0A2G2VZH4"/>
<proteinExistence type="inferred from homology"/>
<keyword evidence="9" id="KW-1185">Reference proteome</keyword>
<comment type="catalytic activity">
    <reaction evidence="3">
        <text>RX + glutathione = an S-substituted glutathione + a halide anion + H(+)</text>
        <dbReference type="Rhea" id="RHEA:16437"/>
        <dbReference type="ChEBI" id="CHEBI:15378"/>
        <dbReference type="ChEBI" id="CHEBI:16042"/>
        <dbReference type="ChEBI" id="CHEBI:17792"/>
        <dbReference type="ChEBI" id="CHEBI:57925"/>
        <dbReference type="ChEBI" id="CHEBI:90779"/>
        <dbReference type="EC" id="2.5.1.18"/>
    </reaction>
</comment>
<dbReference type="InterPro" id="IPR000195">
    <property type="entry name" value="Rab-GAP-TBC_dom"/>
</dbReference>
<dbReference type="SUPFAM" id="SSF47616">
    <property type="entry name" value="GST C-terminal domain-like"/>
    <property type="match status" value="1"/>
</dbReference>
<dbReference type="SUPFAM" id="SSF47923">
    <property type="entry name" value="Ypt/Rab-GAP domain of gyp1p"/>
    <property type="match status" value="1"/>
</dbReference>
<dbReference type="PROSITE" id="PS50404">
    <property type="entry name" value="GST_NTER"/>
    <property type="match status" value="1"/>
</dbReference>
<name>A0A2G2VZH4_CAPBA</name>
<dbReference type="CDD" id="cd03203">
    <property type="entry name" value="GST_C_Lambda"/>
    <property type="match status" value="1"/>
</dbReference>
<dbReference type="Pfam" id="PF00566">
    <property type="entry name" value="RabGAP-TBC"/>
    <property type="match status" value="1"/>
</dbReference>
<feature type="compositionally biased region" description="Acidic residues" evidence="5">
    <location>
        <begin position="522"/>
        <end position="536"/>
    </location>
</feature>
<evidence type="ECO:0000259" key="6">
    <source>
        <dbReference type="PROSITE" id="PS50086"/>
    </source>
</evidence>
<evidence type="ECO:0000259" key="7">
    <source>
        <dbReference type="PROSITE" id="PS50404"/>
    </source>
</evidence>
<dbReference type="InterPro" id="IPR040079">
    <property type="entry name" value="Glutathione_S-Trfase"/>
</dbReference>
<feature type="region of interest" description="Disordered" evidence="5">
    <location>
        <begin position="434"/>
        <end position="456"/>
    </location>
</feature>
<dbReference type="FunFam" id="1.20.1050.10:FF:000041">
    <property type="entry name" value="Lambda class glutathione S-transferase"/>
    <property type="match status" value="1"/>
</dbReference>
<dbReference type="EC" id="2.5.1.18" evidence="1"/>
<dbReference type="GO" id="GO:0009636">
    <property type="term" value="P:response to toxic substance"/>
    <property type="evidence" value="ECO:0007669"/>
    <property type="project" value="UniProtKB-KW"/>
</dbReference>
<dbReference type="InterPro" id="IPR036249">
    <property type="entry name" value="Thioredoxin-like_sf"/>
</dbReference>
<feature type="compositionally biased region" description="Basic and acidic residues" evidence="5">
    <location>
        <begin position="605"/>
        <end position="628"/>
    </location>
</feature>
<dbReference type="PROSITE" id="PS50086">
    <property type="entry name" value="TBC_RABGAP"/>
    <property type="match status" value="1"/>
</dbReference>
<dbReference type="InterPro" id="IPR035969">
    <property type="entry name" value="Rab-GAP_TBC_sf"/>
</dbReference>
<dbReference type="InterPro" id="IPR044629">
    <property type="entry name" value="GSTL1/2/3"/>
</dbReference>
<dbReference type="Pfam" id="PF13410">
    <property type="entry name" value="GST_C_2"/>
    <property type="match status" value="1"/>
</dbReference>
<feature type="domain" description="GST N-terminal" evidence="7">
    <location>
        <begin position="179"/>
        <end position="260"/>
    </location>
</feature>
<evidence type="ECO:0000256" key="4">
    <source>
        <dbReference type="ARBA" id="ARBA00060732"/>
    </source>
</evidence>
<feature type="region of interest" description="Disordered" evidence="5">
    <location>
        <begin position="73"/>
        <end position="92"/>
    </location>
</feature>
<dbReference type="Gene3D" id="3.40.30.10">
    <property type="entry name" value="Glutaredoxin"/>
    <property type="match status" value="1"/>
</dbReference>
<feature type="region of interest" description="Disordered" evidence="5">
    <location>
        <begin position="598"/>
        <end position="628"/>
    </location>
</feature>
<dbReference type="Gene3D" id="1.10.8.270">
    <property type="entry name" value="putative rabgap domain of human tbc1 domain family member 14 like domains"/>
    <property type="match status" value="1"/>
</dbReference>
<feature type="domain" description="Rab-GAP TBC" evidence="6">
    <location>
        <begin position="567"/>
        <end position="739"/>
    </location>
</feature>
<comment type="caution">
    <text evidence="8">The sequence shown here is derived from an EMBL/GenBank/DDBJ whole genome shotgun (WGS) entry which is preliminary data.</text>
</comment>
<dbReference type="Pfam" id="PF05553">
    <property type="entry name" value="DUF761"/>
    <property type="match status" value="1"/>
</dbReference>
<dbReference type="FunFam" id="3.40.30.10:FF:000091">
    <property type="entry name" value="Glutathione S-transferase L2, chloroplastic"/>
    <property type="match status" value="1"/>
</dbReference>
<dbReference type="Gene3D" id="1.20.1050.10">
    <property type="match status" value="1"/>
</dbReference>
<evidence type="ECO:0000256" key="3">
    <source>
        <dbReference type="ARBA" id="ARBA00047960"/>
    </source>
</evidence>
<evidence type="ECO:0000256" key="5">
    <source>
        <dbReference type="SAM" id="MobiDB-lite"/>
    </source>
</evidence>
<organism evidence="8 9">
    <name type="scientific">Capsicum baccatum</name>
    <name type="common">Peruvian pepper</name>
    <dbReference type="NCBI Taxonomy" id="33114"/>
    <lineage>
        <taxon>Eukaryota</taxon>
        <taxon>Viridiplantae</taxon>
        <taxon>Streptophyta</taxon>
        <taxon>Embryophyta</taxon>
        <taxon>Tracheophyta</taxon>
        <taxon>Spermatophyta</taxon>
        <taxon>Magnoliopsida</taxon>
        <taxon>eudicotyledons</taxon>
        <taxon>Gunneridae</taxon>
        <taxon>Pentapetalae</taxon>
        <taxon>asterids</taxon>
        <taxon>lamiids</taxon>
        <taxon>Solanales</taxon>
        <taxon>Solanaceae</taxon>
        <taxon>Solanoideae</taxon>
        <taxon>Capsiceae</taxon>
        <taxon>Capsicum</taxon>
    </lineage>
</organism>
<dbReference type="AlphaFoldDB" id="A0A2G2VZH4"/>
<gene>
    <name evidence="8" type="ORF">CQW23_21934</name>
</gene>
<feature type="region of interest" description="Disordered" evidence="5">
    <location>
        <begin position="512"/>
        <end position="550"/>
    </location>
</feature>
<reference evidence="8 9" key="1">
    <citation type="journal article" date="2017" name="Genome Biol.">
        <title>New reference genome sequences of hot pepper reveal the massive evolution of plant disease-resistance genes by retroduplication.</title>
        <authorList>
            <person name="Kim S."/>
            <person name="Park J."/>
            <person name="Yeom S.I."/>
            <person name="Kim Y.M."/>
            <person name="Seo E."/>
            <person name="Kim K.T."/>
            <person name="Kim M.S."/>
            <person name="Lee J.M."/>
            <person name="Cheong K."/>
            <person name="Shin H.S."/>
            <person name="Kim S.B."/>
            <person name="Han K."/>
            <person name="Lee J."/>
            <person name="Park M."/>
            <person name="Lee H.A."/>
            <person name="Lee H.Y."/>
            <person name="Lee Y."/>
            <person name="Oh S."/>
            <person name="Lee J.H."/>
            <person name="Choi E."/>
            <person name="Choi E."/>
            <person name="Lee S.E."/>
            <person name="Jeon J."/>
            <person name="Kim H."/>
            <person name="Choi G."/>
            <person name="Song H."/>
            <person name="Lee J."/>
            <person name="Lee S.C."/>
            <person name="Kwon J.K."/>
            <person name="Lee H.Y."/>
            <person name="Koo N."/>
            <person name="Hong Y."/>
            <person name="Kim R.W."/>
            <person name="Kang W.H."/>
            <person name="Huh J.H."/>
            <person name="Kang B.C."/>
            <person name="Yang T.J."/>
            <person name="Lee Y.H."/>
            <person name="Bennetzen J.L."/>
            <person name="Choi D."/>
        </authorList>
    </citation>
    <scope>NUCLEOTIDE SEQUENCE [LARGE SCALE GENOMIC DNA]</scope>
    <source>
        <strain evidence="9">cv. PBC81</strain>
    </source>
</reference>
<evidence type="ECO:0000313" key="8">
    <source>
        <dbReference type="EMBL" id="PHT38361.1"/>
    </source>
</evidence>
<dbReference type="EMBL" id="MLFT02000009">
    <property type="protein sequence ID" value="PHT38361.1"/>
    <property type="molecule type" value="Genomic_DNA"/>
</dbReference>
<dbReference type="PANTHER" id="PTHR44328">
    <property type="entry name" value="GLUTATHIONE S-TRANSFERASE L1"/>
    <property type="match status" value="1"/>
</dbReference>
<reference evidence="9" key="2">
    <citation type="journal article" date="2017" name="J. Anim. Genet.">
        <title>Multiple reference genome sequences of hot pepper reveal the massive evolution of plant disease resistance genes by retroduplication.</title>
        <authorList>
            <person name="Kim S."/>
            <person name="Park J."/>
            <person name="Yeom S.-I."/>
            <person name="Kim Y.-M."/>
            <person name="Seo E."/>
            <person name="Kim K.-T."/>
            <person name="Kim M.-S."/>
            <person name="Lee J.M."/>
            <person name="Cheong K."/>
            <person name="Shin H.-S."/>
            <person name="Kim S.-B."/>
            <person name="Han K."/>
            <person name="Lee J."/>
            <person name="Park M."/>
            <person name="Lee H.-A."/>
            <person name="Lee H.-Y."/>
            <person name="Lee Y."/>
            <person name="Oh S."/>
            <person name="Lee J.H."/>
            <person name="Choi E."/>
            <person name="Choi E."/>
            <person name="Lee S.E."/>
            <person name="Jeon J."/>
            <person name="Kim H."/>
            <person name="Choi G."/>
            <person name="Song H."/>
            <person name="Lee J."/>
            <person name="Lee S.-C."/>
            <person name="Kwon J.-K."/>
            <person name="Lee H.-Y."/>
            <person name="Koo N."/>
            <person name="Hong Y."/>
            <person name="Kim R.W."/>
            <person name="Kang W.-H."/>
            <person name="Huh J.H."/>
            <person name="Kang B.-C."/>
            <person name="Yang T.-J."/>
            <person name="Lee Y.-H."/>
            <person name="Bennetzen J.L."/>
            <person name="Choi D."/>
        </authorList>
    </citation>
    <scope>NUCLEOTIDE SEQUENCE [LARGE SCALE GENOMIC DNA]</scope>
    <source>
        <strain evidence="9">cv. PBC81</strain>
    </source>
</reference>
<dbReference type="SUPFAM" id="SSF52833">
    <property type="entry name" value="Thioredoxin-like"/>
    <property type="match status" value="1"/>
</dbReference>
<feature type="region of interest" description="Disordered" evidence="5">
    <location>
        <begin position="10"/>
        <end position="31"/>
    </location>
</feature>